<keyword evidence="5" id="KW-1185">Reference proteome</keyword>
<accession>A0A7J8XL13</accession>
<sequence>MERNGFMRQQLECGSQIVKRDNNNGHFIFSVDVSVLKPMIYSIFKNQVFIRNGSWIPPTCAKNASFLRIISALVVRYESGIAESRHWFKTSYLINTIGLSPQSAVSVSKKLHFETSKQPDTVISFLEKHGFSKAQIRNIIQRWPESLLCNPEKNLLPKLQFFYSRRISRFQLLRILAVNPSVFRTSLDNSIIPNFNSFKEFTGCDDDQVLLAYKNDSSILTRKFQSVFAPNLAILKESGVPESTIIVELVLHPRIFSVKPDKFRGIVEEVKKLGFDPSKRSFLTAVQAFLQLSKSTWERKIDLLKQWGWSNEEVVSAFEKYPKTMMFSEQKISAMMSLFVDKMGWKSSYIAKRPVILAYNLERRIIPRCLVLQALLSKGLIQKFSLNFLVESTEKKFLLRFVIPYKDPYLLKLYEQKLGLPE</sequence>
<protein>
    <submittedName>
        <fullName evidence="4">Uncharacterized protein</fullName>
    </submittedName>
</protein>
<dbReference type="InterPro" id="IPR038538">
    <property type="entry name" value="MTERF_sf"/>
</dbReference>
<dbReference type="AlphaFoldDB" id="A0A7J8XL13"/>
<dbReference type="Gene3D" id="1.25.70.10">
    <property type="entry name" value="Transcription termination factor 3, mitochondrial"/>
    <property type="match status" value="1"/>
</dbReference>
<name>A0A7J8XL13_GOSAI</name>
<dbReference type="GO" id="GO:0006353">
    <property type="term" value="P:DNA-templated transcription termination"/>
    <property type="evidence" value="ECO:0007669"/>
    <property type="project" value="UniProtKB-KW"/>
</dbReference>
<keyword evidence="2" id="KW-0805">Transcription regulation</keyword>
<gene>
    <name evidence="4" type="ORF">Goari_005807</name>
</gene>
<comment type="caution">
    <text evidence="4">The sequence shown here is derived from an EMBL/GenBank/DDBJ whole genome shotgun (WGS) entry which is preliminary data.</text>
</comment>
<dbReference type="SMART" id="SM00733">
    <property type="entry name" value="Mterf"/>
    <property type="match status" value="6"/>
</dbReference>
<comment type="similarity">
    <text evidence="1">Belongs to the mTERF family.</text>
</comment>
<organism evidence="4 5">
    <name type="scientific">Gossypium aridum</name>
    <name type="common">American cotton</name>
    <name type="synonym">Erioxylum aridum</name>
    <dbReference type="NCBI Taxonomy" id="34290"/>
    <lineage>
        <taxon>Eukaryota</taxon>
        <taxon>Viridiplantae</taxon>
        <taxon>Streptophyta</taxon>
        <taxon>Embryophyta</taxon>
        <taxon>Tracheophyta</taxon>
        <taxon>Spermatophyta</taxon>
        <taxon>Magnoliopsida</taxon>
        <taxon>eudicotyledons</taxon>
        <taxon>Gunneridae</taxon>
        <taxon>Pentapetalae</taxon>
        <taxon>rosids</taxon>
        <taxon>malvids</taxon>
        <taxon>Malvales</taxon>
        <taxon>Malvaceae</taxon>
        <taxon>Malvoideae</taxon>
        <taxon>Gossypium</taxon>
    </lineage>
</organism>
<dbReference type="FunFam" id="1.25.70.10:FF:000001">
    <property type="entry name" value="Mitochondrial transcription termination factor-like"/>
    <property type="match status" value="1"/>
</dbReference>
<dbReference type="PANTHER" id="PTHR13068">
    <property type="entry name" value="CGI-12 PROTEIN-RELATED"/>
    <property type="match status" value="1"/>
</dbReference>
<evidence type="ECO:0000256" key="3">
    <source>
        <dbReference type="ARBA" id="ARBA00022946"/>
    </source>
</evidence>
<keyword evidence="3" id="KW-0809">Transit peptide</keyword>
<proteinExistence type="inferred from homology"/>
<evidence type="ECO:0000256" key="2">
    <source>
        <dbReference type="ARBA" id="ARBA00022472"/>
    </source>
</evidence>
<dbReference type="Proteomes" id="UP000593577">
    <property type="component" value="Unassembled WGS sequence"/>
</dbReference>
<dbReference type="Pfam" id="PF02536">
    <property type="entry name" value="mTERF"/>
    <property type="match status" value="1"/>
</dbReference>
<dbReference type="GO" id="GO:0003676">
    <property type="term" value="F:nucleic acid binding"/>
    <property type="evidence" value="ECO:0007669"/>
    <property type="project" value="InterPro"/>
</dbReference>
<keyword evidence="2" id="KW-0806">Transcription termination</keyword>
<evidence type="ECO:0000313" key="5">
    <source>
        <dbReference type="Proteomes" id="UP000593577"/>
    </source>
</evidence>
<evidence type="ECO:0000256" key="1">
    <source>
        <dbReference type="ARBA" id="ARBA00007692"/>
    </source>
</evidence>
<evidence type="ECO:0000313" key="4">
    <source>
        <dbReference type="EMBL" id="MBA0687996.1"/>
    </source>
</evidence>
<dbReference type="EMBL" id="JABFAA010000008">
    <property type="protein sequence ID" value="MBA0687996.1"/>
    <property type="molecule type" value="Genomic_DNA"/>
</dbReference>
<dbReference type="PANTHER" id="PTHR13068:SF166">
    <property type="entry name" value="TRANSCRIPTION TERMINATION FACTOR MTERF15, MITOCHONDRIAL-LIKE"/>
    <property type="match status" value="1"/>
</dbReference>
<reference evidence="4 5" key="1">
    <citation type="journal article" date="2019" name="Genome Biol. Evol.">
        <title>Insights into the evolution of the New World diploid cottons (Gossypium, subgenus Houzingenia) based on genome sequencing.</title>
        <authorList>
            <person name="Grover C.E."/>
            <person name="Arick M.A. 2nd"/>
            <person name="Thrash A."/>
            <person name="Conover J.L."/>
            <person name="Sanders W.S."/>
            <person name="Peterson D.G."/>
            <person name="Frelichowski J.E."/>
            <person name="Scheffler J.A."/>
            <person name="Scheffler B.E."/>
            <person name="Wendel J.F."/>
        </authorList>
    </citation>
    <scope>NUCLEOTIDE SEQUENCE [LARGE SCALE GENOMIC DNA]</scope>
    <source>
        <strain evidence="4">185</strain>
        <tissue evidence="4">Leaf</tissue>
    </source>
</reference>
<dbReference type="InterPro" id="IPR003690">
    <property type="entry name" value="MTERF"/>
</dbReference>
<keyword evidence="2" id="KW-0804">Transcription</keyword>